<feature type="region of interest" description="Disordered" evidence="1">
    <location>
        <begin position="699"/>
        <end position="757"/>
    </location>
</feature>
<evidence type="ECO:0000256" key="1">
    <source>
        <dbReference type="SAM" id="MobiDB-lite"/>
    </source>
</evidence>
<evidence type="ECO:0000313" key="2">
    <source>
        <dbReference type="EMBL" id="CUG91409.1"/>
    </source>
</evidence>
<dbReference type="VEuPathDB" id="TriTrypDB:BSAL_31920"/>
<gene>
    <name evidence="2" type="ORF">BSAL_31920</name>
</gene>
<dbReference type="OMA" id="KTDEHYR"/>
<dbReference type="AlphaFoldDB" id="A0A0S4JLD6"/>
<sequence length="757" mass="83249">MSASVTSTSAAAGYGGRPQPLYEPSQLLFVQVDRQSSVPQAAQALCAALNDSEAAFTSQLDAKVKLAWTDVEDVVDRNKRRLASLEVEADDALASMGDISFWTVDGVQSQFLGNSTMVENDQDEDGAASADFMSTTTQGAGSAAGLGDVRSMLSTANVSDALLSATRSDATRALSKQLSLTKIRLKSDRSRAAARHHQSSKQSNGAAARDLIDAASSGTHHVAPIRRLFRDLLSRRSELPKELTILLNMLEEMQKKEMVLLEAQLEESSLEIPIHVPLARIALLLHRQFVKPSRGAMEEETFLAAVKPLLKELDESFAALRILWSAEDMTSITKADATGVMWKTLLTELATRRDLQQDCEVALDRVAAYETELGETLSTSMSECKSQILSDLKAIQADAATVEGSAKETFDRAEAARMALENAYKTDRAAIDTALQGTKYQIQASLQAQEKCARRVREAYKEFHREQIKHQHYVTSYLHLKTVSRQIDVSAQQLQDIVVSKLDKANAAKSTSTHLQTLISSTQSVCDALLSECEHHAARITTEEHYRKRRVVGYGTDNLSKWLRCANDLGSLYSARNDAVRAKSESSWQLDYLLTQERQRCGVNLDAVRDELRRIDSVWSATKDRMALMQLPIPTIERAERTDEAMQMRMVLGSVDDDSVVSKVNTQLADATAVAALSRAPAVRAQWETLRQSGIASLPASPRVARSTPSSVDKKPLSARLPLAQPPAEGLFPRLPTRSTANTPRPPHRDAHQLKSR</sequence>
<name>A0A0S4JLD6_BODSA</name>
<feature type="compositionally biased region" description="Basic and acidic residues" evidence="1">
    <location>
        <begin position="747"/>
        <end position="757"/>
    </location>
</feature>
<protein>
    <submittedName>
        <fullName evidence="2">Uncharacterized protein</fullName>
    </submittedName>
</protein>
<reference evidence="3" key="1">
    <citation type="submission" date="2015-09" db="EMBL/GenBank/DDBJ databases">
        <authorList>
            <consortium name="Pathogen Informatics"/>
        </authorList>
    </citation>
    <scope>NUCLEOTIDE SEQUENCE [LARGE SCALE GENOMIC DNA]</scope>
    <source>
        <strain evidence="3">Lake Konstanz</strain>
    </source>
</reference>
<feature type="region of interest" description="Disordered" evidence="1">
    <location>
        <begin position="187"/>
        <end position="207"/>
    </location>
</feature>
<evidence type="ECO:0000313" key="3">
    <source>
        <dbReference type="Proteomes" id="UP000051952"/>
    </source>
</evidence>
<organism evidence="2 3">
    <name type="scientific">Bodo saltans</name>
    <name type="common">Flagellated protozoan</name>
    <dbReference type="NCBI Taxonomy" id="75058"/>
    <lineage>
        <taxon>Eukaryota</taxon>
        <taxon>Discoba</taxon>
        <taxon>Euglenozoa</taxon>
        <taxon>Kinetoplastea</taxon>
        <taxon>Metakinetoplastina</taxon>
        <taxon>Eubodonida</taxon>
        <taxon>Bodonidae</taxon>
        <taxon>Bodo</taxon>
    </lineage>
</organism>
<accession>A0A0S4JLD6</accession>
<proteinExistence type="predicted"/>
<dbReference type="OrthoDB" id="272960at2759"/>
<dbReference type="Proteomes" id="UP000051952">
    <property type="component" value="Unassembled WGS sequence"/>
</dbReference>
<keyword evidence="3" id="KW-1185">Reference proteome</keyword>
<dbReference type="EMBL" id="CYKH01001919">
    <property type="protein sequence ID" value="CUG91409.1"/>
    <property type="molecule type" value="Genomic_DNA"/>
</dbReference>